<name>C7PZN7_CATAD</name>
<keyword evidence="1" id="KW-0378">Hydrolase</keyword>
<dbReference type="OrthoDB" id="3311125at2"/>
<dbReference type="EMBL" id="CP001700">
    <property type="protein sequence ID" value="ACU73552.1"/>
    <property type="molecule type" value="Genomic_DNA"/>
</dbReference>
<evidence type="ECO:0000313" key="6">
    <source>
        <dbReference type="EMBL" id="ACU73552.1"/>
    </source>
</evidence>
<evidence type="ECO:0000256" key="4">
    <source>
        <dbReference type="SAM" id="SignalP"/>
    </source>
</evidence>
<dbReference type="SUPFAM" id="SSF49265">
    <property type="entry name" value="Fibronectin type III"/>
    <property type="match status" value="1"/>
</dbReference>
<dbReference type="GO" id="GO:0000272">
    <property type="term" value="P:polysaccharide catabolic process"/>
    <property type="evidence" value="ECO:0007669"/>
    <property type="project" value="UniProtKB-KW"/>
</dbReference>
<dbReference type="eggNOG" id="COG4733">
    <property type="taxonomic scope" value="Bacteria"/>
</dbReference>
<keyword evidence="1" id="KW-0326">Glycosidase</keyword>
<dbReference type="Pfam" id="PF00041">
    <property type="entry name" value="fn3"/>
    <property type="match status" value="1"/>
</dbReference>
<accession>C7PZN7</accession>
<evidence type="ECO:0000256" key="1">
    <source>
        <dbReference type="ARBA" id="ARBA00023295"/>
    </source>
</evidence>
<keyword evidence="2" id="KW-0624">Polysaccharide degradation</keyword>
<dbReference type="CDD" id="cd00063">
    <property type="entry name" value="FN3"/>
    <property type="match status" value="1"/>
</dbReference>
<keyword evidence="4" id="KW-0732">Signal</keyword>
<feature type="region of interest" description="Disordered" evidence="3">
    <location>
        <begin position="300"/>
        <end position="326"/>
    </location>
</feature>
<reference evidence="6 7" key="1">
    <citation type="journal article" date="2009" name="Stand. Genomic Sci.">
        <title>Complete genome sequence of Catenulispora acidiphila type strain (ID 139908).</title>
        <authorList>
            <person name="Copeland A."/>
            <person name="Lapidus A."/>
            <person name="Glavina Del Rio T."/>
            <person name="Nolan M."/>
            <person name="Lucas S."/>
            <person name="Chen F."/>
            <person name="Tice H."/>
            <person name="Cheng J.F."/>
            <person name="Bruce D."/>
            <person name="Goodwin L."/>
            <person name="Pitluck S."/>
            <person name="Mikhailova N."/>
            <person name="Pati A."/>
            <person name="Ivanova N."/>
            <person name="Mavromatis K."/>
            <person name="Chen A."/>
            <person name="Palaniappan K."/>
            <person name="Chain P."/>
            <person name="Land M."/>
            <person name="Hauser L."/>
            <person name="Chang Y.J."/>
            <person name="Jeffries C.D."/>
            <person name="Chertkov O."/>
            <person name="Brettin T."/>
            <person name="Detter J.C."/>
            <person name="Han C."/>
            <person name="Ali Z."/>
            <person name="Tindall B.J."/>
            <person name="Goker M."/>
            <person name="Bristow J."/>
            <person name="Eisen J.A."/>
            <person name="Markowitz V."/>
            <person name="Hugenholtz P."/>
            <person name="Kyrpides N.C."/>
            <person name="Klenk H.P."/>
        </authorList>
    </citation>
    <scope>NUCLEOTIDE SEQUENCE [LARGE SCALE GENOMIC DNA]</scope>
    <source>
        <strain evidence="7">DSM 44928 / JCM 14897 / NBRC 102108 / NRRL B-24433 / ID139908</strain>
    </source>
</reference>
<gene>
    <name evidence="6" type="ordered locus">Caci_4691</name>
</gene>
<dbReference type="InParanoid" id="C7PZN7"/>
<keyword evidence="7" id="KW-1185">Reference proteome</keyword>
<evidence type="ECO:0000259" key="5">
    <source>
        <dbReference type="PROSITE" id="PS50853"/>
    </source>
</evidence>
<dbReference type="Gene3D" id="2.60.40.10">
    <property type="entry name" value="Immunoglobulins"/>
    <property type="match status" value="1"/>
</dbReference>
<proteinExistence type="predicted"/>
<protein>
    <submittedName>
        <fullName evidence="6">Fibronectin type III domain protein</fullName>
    </submittedName>
</protein>
<dbReference type="SMART" id="SM00060">
    <property type="entry name" value="FN3"/>
    <property type="match status" value="1"/>
</dbReference>
<dbReference type="STRING" id="479433.Caci_4691"/>
<keyword evidence="2" id="KW-0119">Carbohydrate metabolism</keyword>
<dbReference type="HOGENOM" id="CLU_041421_0_0_11"/>
<dbReference type="KEGG" id="cai:Caci_4691"/>
<dbReference type="PANTHER" id="PTHR35040:SF7">
    <property type="entry name" value="FIBRONECTIN TYPE-III DOMAIN-CONTAINING PROTEIN-RELATED"/>
    <property type="match status" value="1"/>
</dbReference>
<dbReference type="GO" id="GO:0016798">
    <property type="term" value="F:hydrolase activity, acting on glycosyl bonds"/>
    <property type="evidence" value="ECO:0007669"/>
    <property type="project" value="UniProtKB-KW"/>
</dbReference>
<dbReference type="eggNOG" id="COG1122">
    <property type="taxonomic scope" value="Bacteria"/>
</dbReference>
<feature type="chain" id="PRO_5038484563" evidence="4">
    <location>
        <begin position="30"/>
        <end position="544"/>
    </location>
</feature>
<dbReference type="PANTHER" id="PTHR35040">
    <property type="match status" value="1"/>
</dbReference>
<feature type="domain" description="Fibronectin type-III" evidence="5">
    <location>
        <begin position="320"/>
        <end position="407"/>
    </location>
</feature>
<organism evidence="6 7">
    <name type="scientific">Catenulispora acidiphila (strain DSM 44928 / JCM 14897 / NBRC 102108 / NRRL B-24433 / ID139908)</name>
    <dbReference type="NCBI Taxonomy" id="479433"/>
    <lineage>
        <taxon>Bacteria</taxon>
        <taxon>Bacillati</taxon>
        <taxon>Actinomycetota</taxon>
        <taxon>Actinomycetes</taxon>
        <taxon>Catenulisporales</taxon>
        <taxon>Catenulisporaceae</taxon>
        <taxon>Catenulispora</taxon>
    </lineage>
</organism>
<dbReference type="InterPro" id="IPR013783">
    <property type="entry name" value="Ig-like_fold"/>
</dbReference>
<dbReference type="InterPro" id="IPR003961">
    <property type="entry name" value="FN3_dom"/>
</dbReference>
<dbReference type="Pfam" id="PF12138">
    <property type="entry name" value="Spherulin4"/>
    <property type="match status" value="1"/>
</dbReference>
<dbReference type="InterPro" id="IPR021986">
    <property type="entry name" value="Spherulin4"/>
</dbReference>
<dbReference type="InterPro" id="IPR036116">
    <property type="entry name" value="FN3_sf"/>
</dbReference>
<sequence precursor="true">MHLLRTLRRPPGRLLAGAAALALAGFGLAAPAASASTANAATVSTVSTANAAHVAGIATVQHVGVPAYFNPSTSYWSQIDQSGSAVGIAIANPNNGPGASFDQSYANAIQAASSAGVRVIGYVDTGYFGTTGRTTRGGQTTTAAWTTQAEADVDNWYSWYGSYGLSGIFYDDALNDCGTNNAHVALYQAVGDYVKQHHAGALTADNPGTAADQCYASAADVLVMFEGTYASYTGWTPPAWELSSGNPNQFWHLVYDTPTQANMENAVSLSKQRNAGYLYVTNDNLPNPWDTLPTGTYWSDELAQTGGAGGGGGDSTPPTAPSGLRAGSVSATGVTLTWSASTDNVGVAAYDVYSGSSVVATVSGSSTTATVSNLSPGTAYTFAVKARDAAGNISSASTSVSVTTSSGGGGGSCTPVAGSGNITNFSACMTATTETFQATFTTAVSLHHVFIDSDNNQGTGFQLPSPSSTPLGADYMIENNILYRSLSHGWSWTPVSGVSPNMTHNGNVYSWSIPLSALGTSATTQRAVFNGNTFYTAPITFSRG</sequence>
<dbReference type="Proteomes" id="UP000000851">
    <property type="component" value="Chromosome"/>
</dbReference>
<feature type="signal peptide" evidence="4">
    <location>
        <begin position="1"/>
        <end position="29"/>
    </location>
</feature>
<dbReference type="RefSeq" id="WP_015793281.1">
    <property type="nucleotide sequence ID" value="NC_013131.1"/>
</dbReference>
<dbReference type="PROSITE" id="PS50853">
    <property type="entry name" value="FN3"/>
    <property type="match status" value="1"/>
</dbReference>
<evidence type="ECO:0000256" key="3">
    <source>
        <dbReference type="SAM" id="MobiDB-lite"/>
    </source>
</evidence>
<evidence type="ECO:0000256" key="2">
    <source>
        <dbReference type="ARBA" id="ARBA00023326"/>
    </source>
</evidence>
<dbReference type="AlphaFoldDB" id="C7PZN7"/>
<evidence type="ECO:0000313" key="7">
    <source>
        <dbReference type="Proteomes" id="UP000000851"/>
    </source>
</evidence>